<dbReference type="InterPro" id="IPR000182">
    <property type="entry name" value="GNAT_dom"/>
</dbReference>
<gene>
    <name evidence="5" type="ORF">NCTC10860_01708</name>
</gene>
<keyword evidence="3" id="KW-0012">Acyltransferase</keyword>
<dbReference type="AlphaFoldDB" id="A0A379K4Z0"/>
<proteinExistence type="inferred from homology"/>
<dbReference type="PROSITE" id="PS51186">
    <property type="entry name" value="GNAT"/>
    <property type="match status" value="1"/>
</dbReference>
<evidence type="ECO:0000256" key="3">
    <source>
        <dbReference type="ARBA" id="ARBA00023315"/>
    </source>
</evidence>
<dbReference type="Pfam" id="PF00583">
    <property type="entry name" value="Acetyltransf_1"/>
    <property type="match status" value="1"/>
</dbReference>
<dbReference type="CDD" id="cd04301">
    <property type="entry name" value="NAT_SF"/>
    <property type="match status" value="1"/>
</dbReference>
<name>A0A379K4Z0_ECTOL</name>
<reference evidence="5 6" key="1">
    <citation type="submission" date="2018-06" db="EMBL/GenBank/DDBJ databases">
        <authorList>
            <consortium name="Pathogen Informatics"/>
            <person name="Doyle S."/>
        </authorList>
    </citation>
    <scope>NUCLEOTIDE SEQUENCE [LARGE SCALE GENOMIC DNA]</scope>
    <source>
        <strain evidence="5 6">NCTC10860</strain>
    </source>
</reference>
<dbReference type="InterPro" id="IPR051016">
    <property type="entry name" value="Diverse_Substrate_AcTransf"/>
</dbReference>
<dbReference type="PANTHER" id="PTHR10545">
    <property type="entry name" value="DIAMINE N-ACETYLTRANSFERASE"/>
    <property type="match status" value="1"/>
</dbReference>
<evidence type="ECO:0000313" key="6">
    <source>
        <dbReference type="Proteomes" id="UP000254084"/>
    </source>
</evidence>
<feature type="domain" description="N-acetyltransferase" evidence="4">
    <location>
        <begin position="48"/>
        <end position="203"/>
    </location>
</feature>
<evidence type="ECO:0000256" key="1">
    <source>
        <dbReference type="ARBA" id="ARBA00008694"/>
    </source>
</evidence>
<dbReference type="EMBL" id="UGUW01000004">
    <property type="protein sequence ID" value="SUD59429.1"/>
    <property type="molecule type" value="Genomic_DNA"/>
</dbReference>
<evidence type="ECO:0000259" key="4">
    <source>
        <dbReference type="PROSITE" id="PS51186"/>
    </source>
</evidence>
<organism evidence="5 6">
    <name type="scientific">Ectopseudomonas oleovorans</name>
    <name type="common">Pseudomonas oleovorans</name>
    <dbReference type="NCBI Taxonomy" id="301"/>
    <lineage>
        <taxon>Bacteria</taxon>
        <taxon>Pseudomonadati</taxon>
        <taxon>Pseudomonadota</taxon>
        <taxon>Gammaproteobacteria</taxon>
        <taxon>Pseudomonadales</taxon>
        <taxon>Pseudomonadaceae</taxon>
        <taxon>Ectopseudomonas</taxon>
    </lineage>
</organism>
<evidence type="ECO:0000256" key="2">
    <source>
        <dbReference type="ARBA" id="ARBA00022679"/>
    </source>
</evidence>
<protein>
    <submittedName>
        <fullName evidence="5">Sortase</fullName>
    </submittedName>
</protein>
<dbReference type="InterPro" id="IPR016181">
    <property type="entry name" value="Acyl_CoA_acyltransferase"/>
</dbReference>
<dbReference type="SUPFAM" id="SSF55729">
    <property type="entry name" value="Acyl-CoA N-acyltransferases (Nat)"/>
    <property type="match status" value="1"/>
</dbReference>
<sequence>MGKSQRHGRLPLTNPSIATPFRLRLRLHYKAARVGGVMRIHREGTLIIEIRKAEKADVPAILDLVRGKAEFDGCLNSLQSTEADIEEAFFSEQPKAFALLTMKSGEAVGIATYYSIYSTFIAKPGIWLDDLFVYPQFRGSGVGEALLSELCILAQNTGCGRIDWIVATDNDRGRSFYERSGARIFEEVRRARLDECAINALAEKAHNKAMHPTSG</sequence>
<dbReference type="RefSeq" id="WP_255311662.1">
    <property type="nucleotide sequence ID" value="NZ_UGUW01000004.1"/>
</dbReference>
<dbReference type="Gene3D" id="3.40.630.30">
    <property type="match status" value="1"/>
</dbReference>
<dbReference type="FunFam" id="3.40.630.30:FF:000064">
    <property type="entry name" value="GNAT family acetyltransferase"/>
    <property type="match status" value="1"/>
</dbReference>
<dbReference type="PANTHER" id="PTHR10545:SF29">
    <property type="entry name" value="GH14572P-RELATED"/>
    <property type="match status" value="1"/>
</dbReference>
<accession>A0A379K4Z0</accession>
<comment type="similarity">
    <text evidence="1">Belongs to the acetyltransferase family.</text>
</comment>
<dbReference type="Proteomes" id="UP000254084">
    <property type="component" value="Unassembled WGS sequence"/>
</dbReference>
<dbReference type="GO" id="GO:0008080">
    <property type="term" value="F:N-acetyltransferase activity"/>
    <property type="evidence" value="ECO:0007669"/>
    <property type="project" value="TreeGrafter"/>
</dbReference>
<evidence type="ECO:0000313" key="5">
    <source>
        <dbReference type="EMBL" id="SUD59429.1"/>
    </source>
</evidence>
<keyword evidence="2" id="KW-0808">Transferase</keyword>